<keyword evidence="1" id="KW-0805">Transcription regulation</keyword>
<dbReference type="OrthoDB" id="9787680at2"/>
<keyword evidence="3" id="KW-0804">Transcription</keyword>
<protein>
    <recommendedName>
        <fullName evidence="6">HTH tetR-type domain-containing protein</fullName>
    </recommendedName>
</protein>
<feature type="domain" description="HTH tetR-type" evidence="6">
    <location>
        <begin position="17"/>
        <end position="77"/>
    </location>
</feature>
<evidence type="ECO:0000313" key="8">
    <source>
        <dbReference type="Proteomes" id="UP000186143"/>
    </source>
</evidence>
<dbReference type="AlphaFoldDB" id="A0A1Q9AGN9"/>
<dbReference type="STRING" id="1672749.BJF92_19305"/>
<evidence type="ECO:0000256" key="2">
    <source>
        <dbReference type="ARBA" id="ARBA00023125"/>
    </source>
</evidence>
<evidence type="ECO:0000313" key="7">
    <source>
        <dbReference type="EMBL" id="OLP54389.1"/>
    </source>
</evidence>
<reference evidence="7 8" key="1">
    <citation type="submission" date="2016-09" db="EMBL/GenBank/DDBJ databases">
        <title>Rhizobium sp. nov., a novel species isolated from the rice rhizosphere.</title>
        <authorList>
            <person name="Zhao J."/>
            <person name="Zhang X."/>
        </authorList>
    </citation>
    <scope>NUCLEOTIDE SEQUENCE [LARGE SCALE GENOMIC DNA]</scope>
    <source>
        <strain evidence="7 8">MH17</strain>
    </source>
</reference>
<feature type="DNA-binding region" description="H-T-H motif" evidence="4">
    <location>
        <begin position="40"/>
        <end position="59"/>
    </location>
</feature>
<comment type="caution">
    <text evidence="7">The sequence shown here is derived from an EMBL/GenBank/DDBJ whole genome shotgun (WGS) entry which is preliminary data.</text>
</comment>
<feature type="region of interest" description="Disordered" evidence="5">
    <location>
        <begin position="1"/>
        <end position="20"/>
    </location>
</feature>
<dbReference type="InterPro" id="IPR036271">
    <property type="entry name" value="Tet_transcr_reg_TetR-rel_C_sf"/>
</dbReference>
<evidence type="ECO:0000256" key="5">
    <source>
        <dbReference type="SAM" id="MobiDB-lite"/>
    </source>
</evidence>
<name>A0A1Q9AGN9_9HYPH</name>
<dbReference type="GO" id="GO:0003677">
    <property type="term" value="F:DNA binding"/>
    <property type="evidence" value="ECO:0007669"/>
    <property type="project" value="UniProtKB-UniRule"/>
</dbReference>
<dbReference type="Pfam" id="PF00440">
    <property type="entry name" value="TetR_N"/>
    <property type="match status" value="1"/>
</dbReference>
<organism evidence="7 8">
    <name type="scientific">Xaviernesmea rhizosphaerae</name>
    <dbReference type="NCBI Taxonomy" id="1672749"/>
    <lineage>
        <taxon>Bacteria</taxon>
        <taxon>Pseudomonadati</taxon>
        <taxon>Pseudomonadota</taxon>
        <taxon>Alphaproteobacteria</taxon>
        <taxon>Hyphomicrobiales</taxon>
        <taxon>Rhizobiaceae</taxon>
        <taxon>Rhizobium/Agrobacterium group</taxon>
        <taxon>Xaviernesmea</taxon>
    </lineage>
</organism>
<gene>
    <name evidence="7" type="ORF">BJF92_19305</name>
</gene>
<evidence type="ECO:0000256" key="1">
    <source>
        <dbReference type="ARBA" id="ARBA00023015"/>
    </source>
</evidence>
<dbReference type="PROSITE" id="PS50977">
    <property type="entry name" value="HTH_TETR_2"/>
    <property type="match status" value="1"/>
</dbReference>
<evidence type="ECO:0000256" key="3">
    <source>
        <dbReference type="ARBA" id="ARBA00023163"/>
    </source>
</evidence>
<dbReference type="Gene3D" id="1.10.357.10">
    <property type="entry name" value="Tetracycline Repressor, domain 2"/>
    <property type="match status" value="1"/>
</dbReference>
<evidence type="ECO:0000256" key="4">
    <source>
        <dbReference type="PROSITE-ProRule" id="PRU00335"/>
    </source>
</evidence>
<dbReference type="InterPro" id="IPR001647">
    <property type="entry name" value="HTH_TetR"/>
</dbReference>
<keyword evidence="2 4" id="KW-0238">DNA-binding</keyword>
<proteinExistence type="predicted"/>
<accession>A0A1Q9AGN9</accession>
<evidence type="ECO:0000259" key="6">
    <source>
        <dbReference type="PROSITE" id="PS50977"/>
    </source>
</evidence>
<dbReference type="PANTHER" id="PTHR47506">
    <property type="entry name" value="TRANSCRIPTIONAL REGULATORY PROTEIN"/>
    <property type="match status" value="1"/>
</dbReference>
<dbReference type="InterPro" id="IPR009057">
    <property type="entry name" value="Homeodomain-like_sf"/>
</dbReference>
<dbReference type="EMBL" id="MKIO01000034">
    <property type="protein sequence ID" value="OLP54389.1"/>
    <property type="molecule type" value="Genomic_DNA"/>
</dbReference>
<dbReference type="SUPFAM" id="SSF46689">
    <property type="entry name" value="Homeodomain-like"/>
    <property type="match status" value="1"/>
</dbReference>
<sequence length="202" mass="22323">MGMGRSMKTEADGSPAPRARDKISSVAADLFYREGIRAVGVETIVKQAGVTKISLYRSFPSKDDLVVAYLEERSRTFLDNWDEMFDRHRDDPRAQLRAIMTYLAERTTTEGYRGCPFINFCAEFPDPEHPGRKVAHETKAALRERFRTIAEALDVPRPQKLADGLLLLIEGAYAISQTFGGGKDGPGHALVSAAEAMVGGWS</sequence>
<dbReference type="Proteomes" id="UP000186143">
    <property type="component" value="Unassembled WGS sequence"/>
</dbReference>
<dbReference type="PRINTS" id="PR00455">
    <property type="entry name" value="HTHTETR"/>
</dbReference>
<dbReference type="PANTHER" id="PTHR47506:SF1">
    <property type="entry name" value="HTH-TYPE TRANSCRIPTIONAL REGULATOR YJDC"/>
    <property type="match status" value="1"/>
</dbReference>
<dbReference type="SUPFAM" id="SSF48498">
    <property type="entry name" value="Tetracyclin repressor-like, C-terminal domain"/>
    <property type="match status" value="1"/>
</dbReference>